<feature type="non-terminal residue" evidence="7">
    <location>
        <position position="795"/>
    </location>
</feature>
<proteinExistence type="predicted"/>
<gene>
    <name evidence="7" type="ORF">Vretifemale_19526</name>
</gene>
<dbReference type="AlphaFoldDB" id="A0A8J4D1W2"/>
<feature type="region of interest" description="Disordered" evidence="5">
    <location>
        <begin position="483"/>
        <end position="508"/>
    </location>
</feature>
<dbReference type="GO" id="GO:0005634">
    <property type="term" value="C:nucleus"/>
    <property type="evidence" value="ECO:0007669"/>
    <property type="project" value="TreeGrafter"/>
</dbReference>
<evidence type="ECO:0000256" key="1">
    <source>
        <dbReference type="ARBA" id="ARBA00022741"/>
    </source>
</evidence>
<dbReference type="OrthoDB" id="549733at2759"/>
<evidence type="ECO:0000256" key="5">
    <source>
        <dbReference type="SAM" id="MobiDB-lite"/>
    </source>
</evidence>
<dbReference type="EMBL" id="BNCP01000072">
    <property type="protein sequence ID" value="GIL92064.1"/>
    <property type="molecule type" value="Genomic_DNA"/>
</dbReference>
<keyword evidence="1" id="KW-0547">Nucleotide-binding</keyword>
<dbReference type="SUPFAM" id="SSF52540">
    <property type="entry name" value="P-loop containing nucleoside triphosphate hydrolases"/>
    <property type="match status" value="1"/>
</dbReference>
<evidence type="ECO:0000256" key="3">
    <source>
        <dbReference type="ARBA" id="ARBA00022806"/>
    </source>
</evidence>
<keyword evidence="8" id="KW-1185">Reference proteome</keyword>
<dbReference type="Gene3D" id="3.40.50.300">
    <property type="entry name" value="P-loop containing nucleotide triphosphate hydrolases"/>
    <property type="match status" value="2"/>
</dbReference>
<dbReference type="GO" id="GO:0003677">
    <property type="term" value="F:DNA binding"/>
    <property type="evidence" value="ECO:0007669"/>
    <property type="project" value="InterPro"/>
</dbReference>
<evidence type="ECO:0000256" key="2">
    <source>
        <dbReference type="ARBA" id="ARBA00022801"/>
    </source>
</evidence>
<evidence type="ECO:0000256" key="4">
    <source>
        <dbReference type="ARBA" id="ARBA00022840"/>
    </source>
</evidence>
<organism evidence="7 8">
    <name type="scientific">Volvox reticuliferus</name>
    <dbReference type="NCBI Taxonomy" id="1737510"/>
    <lineage>
        <taxon>Eukaryota</taxon>
        <taxon>Viridiplantae</taxon>
        <taxon>Chlorophyta</taxon>
        <taxon>core chlorophytes</taxon>
        <taxon>Chlorophyceae</taxon>
        <taxon>CS clade</taxon>
        <taxon>Chlamydomonadales</taxon>
        <taxon>Volvocaceae</taxon>
        <taxon>Volvox</taxon>
    </lineage>
</organism>
<dbReference type="GO" id="GO:0016787">
    <property type="term" value="F:hydrolase activity"/>
    <property type="evidence" value="ECO:0007669"/>
    <property type="project" value="UniProtKB-KW"/>
</dbReference>
<comment type="caution">
    <text evidence="7">The sequence shown here is derived from an EMBL/GenBank/DDBJ whole genome shotgun (WGS) entry which is preliminary data.</text>
</comment>
<protein>
    <recommendedName>
        <fullName evidence="6">UvrD-like helicase C-terminal domain-containing protein</fullName>
    </recommendedName>
</protein>
<dbReference type="CDD" id="cd18807">
    <property type="entry name" value="SF1_C_UvrD"/>
    <property type="match status" value="1"/>
</dbReference>
<evidence type="ECO:0000313" key="8">
    <source>
        <dbReference type="Proteomes" id="UP000747110"/>
    </source>
</evidence>
<dbReference type="InterPro" id="IPR014017">
    <property type="entry name" value="DNA_helicase_UvrD-like_C"/>
</dbReference>
<dbReference type="InterPro" id="IPR027417">
    <property type="entry name" value="P-loop_NTPase"/>
</dbReference>
<dbReference type="GO" id="GO:0043138">
    <property type="term" value="F:3'-5' DNA helicase activity"/>
    <property type="evidence" value="ECO:0007669"/>
    <property type="project" value="TreeGrafter"/>
</dbReference>
<feature type="domain" description="UvrD-like helicase C-terminal" evidence="6">
    <location>
        <begin position="82"/>
        <end position="615"/>
    </location>
</feature>
<keyword evidence="4" id="KW-0067">ATP-binding</keyword>
<dbReference type="PANTHER" id="PTHR11070:SF2">
    <property type="entry name" value="ATP-DEPENDENT DNA HELICASE SRS2"/>
    <property type="match status" value="1"/>
</dbReference>
<dbReference type="PANTHER" id="PTHR11070">
    <property type="entry name" value="UVRD / RECB / PCRA DNA HELICASE FAMILY MEMBER"/>
    <property type="match status" value="1"/>
</dbReference>
<dbReference type="GO" id="GO:0000725">
    <property type="term" value="P:recombinational repair"/>
    <property type="evidence" value="ECO:0007669"/>
    <property type="project" value="TreeGrafter"/>
</dbReference>
<accession>A0A8J4D1W2</accession>
<name>A0A8J4D1W2_9CHLO</name>
<feature type="region of interest" description="Disordered" evidence="5">
    <location>
        <begin position="528"/>
        <end position="578"/>
    </location>
</feature>
<reference evidence="7" key="1">
    <citation type="journal article" date="2021" name="Proc. Natl. Acad. Sci. U.S.A.">
        <title>Three genomes in the algal genus Volvox reveal the fate of a haploid sex-determining region after a transition to homothallism.</title>
        <authorList>
            <person name="Yamamoto K."/>
            <person name="Hamaji T."/>
            <person name="Kawai-Toyooka H."/>
            <person name="Matsuzaki R."/>
            <person name="Takahashi F."/>
            <person name="Nishimura Y."/>
            <person name="Kawachi M."/>
            <person name="Noguchi H."/>
            <person name="Minakuchi Y."/>
            <person name="Umen J.G."/>
            <person name="Toyoda A."/>
            <person name="Nozaki H."/>
        </authorList>
    </citation>
    <scope>NUCLEOTIDE SEQUENCE</scope>
    <source>
        <strain evidence="7">NIES-3786</strain>
    </source>
</reference>
<dbReference type="PROSITE" id="PS51217">
    <property type="entry name" value="UVRD_HELICASE_CTER"/>
    <property type="match status" value="1"/>
</dbReference>
<feature type="compositionally biased region" description="Low complexity" evidence="5">
    <location>
        <begin position="549"/>
        <end position="569"/>
    </location>
</feature>
<keyword evidence="3" id="KW-0347">Helicase</keyword>
<feature type="region of interest" description="Disordered" evidence="5">
    <location>
        <begin position="49"/>
        <end position="70"/>
    </location>
</feature>
<dbReference type="Proteomes" id="UP000747110">
    <property type="component" value="Unassembled WGS sequence"/>
</dbReference>
<keyword evidence="2" id="KW-0378">Hydrolase</keyword>
<evidence type="ECO:0000313" key="7">
    <source>
        <dbReference type="EMBL" id="GIL92064.1"/>
    </source>
</evidence>
<dbReference type="InterPro" id="IPR000212">
    <property type="entry name" value="DNA_helicase_UvrD/REP"/>
</dbReference>
<dbReference type="GO" id="GO:0005524">
    <property type="term" value="F:ATP binding"/>
    <property type="evidence" value="ECO:0007669"/>
    <property type="project" value="UniProtKB-KW"/>
</dbReference>
<dbReference type="Pfam" id="PF13361">
    <property type="entry name" value="UvrD_C"/>
    <property type="match status" value="2"/>
</dbReference>
<evidence type="ECO:0000259" key="6">
    <source>
        <dbReference type="PROSITE" id="PS51217"/>
    </source>
</evidence>
<sequence>DGVGTATSGGATAIVPPVAEHVAERTAVGDTAKSRATAVAATAAIEPATATATASPGRDGAGTSTSTDSTARFLRRNHRSLPHIVEVAQRIINQRQLPAVANAALQQQLQQPLEPFTILEAVRDPRAGAAVAVVTTGNGRQEAAWVAEQIKRIVAASHGSVRLQDVAVLYRLNRQARIVEEALQAAGVPYTLPKSSPFWSADQVRDVAAFLRVAANPLESSGALLAQVLTRPRRGIDASSAVLARLKRYGRAGGRTSGQLLFGDMVAAPSAASWGPLELLYPGQPPLDVSRGLPSWLYDAVRDALELLMPPPKDHALCPPGGEEGARGGGDGSREEGRYCPLDPSSLQRKLAFTDLHPDDPPWMLIVDNEAFPAPLAPPPPPELCHALGLHPGEPEYDGVVFLRDLVVLLNVASASGYGPEDILEMVIRATGYETWLEMEHGDRKDLSKELLRLAEFREAARQYDFAREEMLLAARTARASETKSSAAAHAADGMSSPPQQPPPLRVPPLQEFASCVAGLVAAAEGVRKRGETAASPPAPKPRAGSPKSVSPFPSHTSSASPSDPSSLPAVPDTSPLGTVMANAADADADADAATPASHSAGDAVQLLTLHGSKGLEFPVVFLVGCEDGLLPHVRSQEEAVRRAEEQRLMFVGVTRAMDQLYLTWAAERARNRFKLATENRQQNQLHSVDEDARDVVATAALSSPQRRAAEGAHWQQFMSPFVLRLLKDVAAEGRLVEAAPDANGCVSASGGENHGSIAPALAMAPRIGSNARPSAPLVLYHDTTGKIPLRKLLF</sequence>